<evidence type="ECO:0000256" key="2">
    <source>
        <dbReference type="ARBA" id="ARBA00007749"/>
    </source>
</evidence>
<dbReference type="GO" id="GO:0046872">
    <property type="term" value="F:metal ion binding"/>
    <property type="evidence" value="ECO:0007669"/>
    <property type="project" value="UniProtKB-KW"/>
</dbReference>
<proteinExistence type="inferred from homology"/>
<dbReference type="Gene3D" id="3.60.15.10">
    <property type="entry name" value="Ribonuclease Z/Hydroxyacylglutathione hydrolase-like"/>
    <property type="match status" value="1"/>
</dbReference>
<evidence type="ECO:0000256" key="3">
    <source>
        <dbReference type="ARBA" id="ARBA00022723"/>
    </source>
</evidence>
<keyword evidence="3" id="KW-0479">Metal-binding</keyword>
<reference evidence="7" key="1">
    <citation type="submission" date="2018-07" db="EMBL/GenBank/DDBJ databases">
        <authorList>
            <person name="Quirk P.G."/>
            <person name="Krulwich T.A."/>
        </authorList>
    </citation>
    <scope>NUCLEOTIDE SEQUENCE</scope>
</reference>
<evidence type="ECO:0000256" key="1">
    <source>
        <dbReference type="ARBA" id="ARBA00001947"/>
    </source>
</evidence>
<dbReference type="SUPFAM" id="SSF56281">
    <property type="entry name" value="Metallo-hydrolase/oxidoreductase"/>
    <property type="match status" value="1"/>
</dbReference>
<dbReference type="GO" id="GO:0016787">
    <property type="term" value="F:hydrolase activity"/>
    <property type="evidence" value="ECO:0007669"/>
    <property type="project" value="UniProtKB-KW"/>
</dbReference>
<dbReference type="PANTHER" id="PTHR42978">
    <property type="entry name" value="QUORUM-QUENCHING LACTONASE YTNP-RELATED-RELATED"/>
    <property type="match status" value="1"/>
</dbReference>
<sequence>MSQADDPSHDGAMKPGHHSRSEFLVRLALGGLGAMAAVAAKADDHTTTASRITLKGRPDSRIKRWDIVTVGNLARNVYWGEVPPRQYRPTLCTCTLIQGEGFRLLTDPSLASAEQMATELDRRSGLKIAAIDSVFVTHHHGDHWAGLAHFPDAKWFAAPGVAQEINATKKLPKPVEPAGGSAFAAIELVPTPGHTLSHHSLRFDCAGFSVVIAGDAVMTRDHFHDRLGHHNSVDLTLAAKSIDRIAGLADIVVPGHDNYFLNLPVP</sequence>
<dbReference type="InterPro" id="IPR036866">
    <property type="entry name" value="RibonucZ/Hydroxyglut_hydro"/>
</dbReference>
<dbReference type="PANTHER" id="PTHR42978:SF2">
    <property type="entry name" value="102 KBASES UNSTABLE REGION: FROM 1 TO 119443"/>
    <property type="match status" value="1"/>
</dbReference>
<name>A0A380TFU1_9ZZZZ</name>
<evidence type="ECO:0000256" key="4">
    <source>
        <dbReference type="ARBA" id="ARBA00022801"/>
    </source>
</evidence>
<dbReference type="InterPro" id="IPR051013">
    <property type="entry name" value="MBL_superfamily_lactonases"/>
</dbReference>
<evidence type="ECO:0000259" key="6">
    <source>
        <dbReference type="SMART" id="SM00849"/>
    </source>
</evidence>
<evidence type="ECO:0000256" key="5">
    <source>
        <dbReference type="ARBA" id="ARBA00022833"/>
    </source>
</evidence>
<gene>
    <name evidence="7" type="ORF">DF3PB_30015</name>
</gene>
<accession>A0A380TFU1</accession>
<dbReference type="EMBL" id="UIDG01000223">
    <property type="protein sequence ID" value="SUS06563.1"/>
    <property type="molecule type" value="Genomic_DNA"/>
</dbReference>
<dbReference type="SMART" id="SM00849">
    <property type="entry name" value="Lactamase_B"/>
    <property type="match status" value="1"/>
</dbReference>
<comment type="cofactor">
    <cofactor evidence="1">
        <name>Zn(2+)</name>
        <dbReference type="ChEBI" id="CHEBI:29105"/>
    </cofactor>
</comment>
<dbReference type="AlphaFoldDB" id="A0A380TFU1"/>
<evidence type="ECO:0000313" key="7">
    <source>
        <dbReference type="EMBL" id="SUS06563.1"/>
    </source>
</evidence>
<feature type="domain" description="Metallo-beta-lactamase" evidence="6">
    <location>
        <begin position="91"/>
        <end position="256"/>
    </location>
</feature>
<keyword evidence="5" id="KW-0862">Zinc</keyword>
<protein>
    <recommendedName>
        <fullName evidence="6">Metallo-beta-lactamase domain-containing protein</fullName>
    </recommendedName>
</protein>
<comment type="similarity">
    <text evidence="2">Belongs to the metallo-beta-lactamase superfamily.</text>
</comment>
<keyword evidence="4" id="KW-0378">Hydrolase</keyword>
<dbReference type="InterPro" id="IPR001279">
    <property type="entry name" value="Metallo-B-lactamas"/>
</dbReference>
<dbReference type="Pfam" id="PF00753">
    <property type="entry name" value="Lactamase_B"/>
    <property type="match status" value="1"/>
</dbReference>
<organism evidence="7">
    <name type="scientific">metagenome</name>
    <dbReference type="NCBI Taxonomy" id="256318"/>
    <lineage>
        <taxon>unclassified sequences</taxon>
        <taxon>metagenomes</taxon>
    </lineage>
</organism>